<organism evidence="2 3">
    <name type="scientific">Callosobruchus maculatus</name>
    <name type="common">Southern cowpea weevil</name>
    <name type="synonym">Pulse bruchid</name>
    <dbReference type="NCBI Taxonomy" id="64391"/>
    <lineage>
        <taxon>Eukaryota</taxon>
        <taxon>Metazoa</taxon>
        <taxon>Ecdysozoa</taxon>
        <taxon>Arthropoda</taxon>
        <taxon>Hexapoda</taxon>
        <taxon>Insecta</taxon>
        <taxon>Pterygota</taxon>
        <taxon>Neoptera</taxon>
        <taxon>Endopterygota</taxon>
        <taxon>Coleoptera</taxon>
        <taxon>Polyphaga</taxon>
        <taxon>Cucujiformia</taxon>
        <taxon>Chrysomeloidea</taxon>
        <taxon>Chrysomelidae</taxon>
        <taxon>Bruchinae</taxon>
        <taxon>Bruchini</taxon>
        <taxon>Callosobruchus</taxon>
    </lineage>
</organism>
<accession>A0A653CZR7</accession>
<proteinExistence type="predicted"/>
<dbReference type="SUPFAM" id="SSF48726">
    <property type="entry name" value="Immunoglobulin"/>
    <property type="match status" value="1"/>
</dbReference>
<dbReference type="Proteomes" id="UP000410492">
    <property type="component" value="Unassembled WGS sequence"/>
</dbReference>
<name>A0A653CZR7_CALMS</name>
<dbReference type="AlphaFoldDB" id="A0A653CZR7"/>
<keyword evidence="1" id="KW-0472">Membrane</keyword>
<dbReference type="InterPro" id="IPR013783">
    <property type="entry name" value="Ig-like_fold"/>
</dbReference>
<sequence length="222" mass="25387">MNQKLNVYRSDEEIYLENGAVVNLTCEVPIGSSARFQWYTTDMNNRTHKIDNFVVLSHRQSILEVEKAPEIQEMYKCVAWSDHQKLVKRFNLHVGHRSEATVSVNLVNVTSDSLGLLVEDGDVQAVPSVLLVHYRRLDEDQWHNFEIDAQNGSFFFLENLEPATKYEIKISHLNSADLDLASNSTVYETLANTNEKPFASVSVLIFAYFVHVLYQYSVAVIL</sequence>
<feature type="transmembrane region" description="Helical" evidence="1">
    <location>
        <begin position="198"/>
        <end position="216"/>
    </location>
</feature>
<keyword evidence="3" id="KW-1185">Reference proteome</keyword>
<protein>
    <recommendedName>
        <fullName evidence="4">Ig-like domain-containing protein</fullName>
    </recommendedName>
</protein>
<dbReference type="OrthoDB" id="9355041at2759"/>
<evidence type="ECO:0000313" key="2">
    <source>
        <dbReference type="EMBL" id="VEN52778.1"/>
    </source>
</evidence>
<dbReference type="InterPro" id="IPR036179">
    <property type="entry name" value="Ig-like_dom_sf"/>
</dbReference>
<evidence type="ECO:0000256" key="1">
    <source>
        <dbReference type="SAM" id="Phobius"/>
    </source>
</evidence>
<gene>
    <name evidence="2" type="ORF">CALMAC_LOCUS12790</name>
</gene>
<dbReference type="InterPro" id="IPR003961">
    <property type="entry name" value="FN3_dom"/>
</dbReference>
<dbReference type="EMBL" id="CAACVG010009287">
    <property type="protein sequence ID" value="VEN52778.1"/>
    <property type="molecule type" value="Genomic_DNA"/>
</dbReference>
<dbReference type="SUPFAM" id="SSF49265">
    <property type="entry name" value="Fibronectin type III"/>
    <property type="match status" value="1"/>
</dbReference>
<keyword evidence="1" id="KW-0812">Transmembrane</keyword>
<evidence type="ECO:0000313" key="3">
    <source>
        <dbReference type="Proteomes" id="UP000410492"/>
    </source>
</evidence>
<reference evidence="2 3" key="1">
    <citation type="submission" date="2019-01" db="EMBL/GenBank/DDBJ databases">
        <authorList>
            <person name="Sayadi A."/>
        </authorList>
    </citation>
    <scope>NUCLEOTIDE SEQUENCE [LARGE SCALE GENOMIC DNA]</scope>
</reference>
<dbReference type="CDD" id="cd00063">
    <property type="entry name" value="FN3"/>
    <property type="match status" value="1"/>
</dbReference>
<keyword evidence="1" id="KW-1133">Transmembrane helix</keyword>
<dbReference type="Gene3D" id="2.60.40.10">
    <property type="entry name" value="Immunoglobulins"/>
    <property type="match status" value="2"/>
</dbReference>
<evidence type="ECO:0008006" key="4">
    <source>
        <dbReference type="Google" id="ProtNLM"/>
    </source>
</evidence>
<dbReference type="InterPro" id="IPR036116">
    <property type="entry name" value="FN3_sf"/>
</dbReference>